<feature type="region of interest" description="Disordered" evidence="1">
    <location>
        <begin position="371"/>
        <end position="394"/>
    </location>
</feature>
<protein>
    <submittedName>
        <fullName evidence="3">Heterokaryon incompatibility protein-domain-containing protein</fullName>
    </submittedName>
</protein>
<organism evidence="3 4">
    <name type="scientific">Lasiosphaeria ovina</name>
    <dbReference type="NCBI Taxonomy" id="92902"/>
    <lineage>
        <taxon>Eukaryota</taxon>
        <taxon>Fungi</taxon>
        <taxon>Dikarya</taxon>
        <taxon>Ascomycota</taxon>
        <taxon>Pezizomycotina</taxon>
        <taxon>Sordariomycetes</taxon>
        <taxon>Sordariomycetidae</taxon>
        <taxon>Sordariales</taxon>
        <taxon>Lasiosphaeriaceae</taxon>
        <taxon>Lasiosphaeria</taxon>
    </lineage>
</organism>
<dbReference type="InterPro" id="IPR010730">
    <property type="entry name" value="HET"/>
</dbReference>
<proteinExistence type="predicted"/>
<reference evidence="3" key="1">
    <citation type="journal article" date="2023" name="Mol. Phylogenet. Evol.">
        <title>Genome-scale phylogeny and comparative genomics of the fungal order Sordariales.</title>
        <authorList>
            <person name="Hensen N."/>
            <person name="Bonometti L."/>
            <person name="Westerberg I."/>
            <person name="Brannstrom I.O."/>
            <person name="Guillou S."/>
            <person name="Cros-Aarteil S."/>
            <person name="Calhoun S."/>
            <person name="Haridas S."/>
            <person name="Kuo A."/>
            <person name="Mondo S."/>
            <person name="Pangilinan J."/>
            <person name="Riley R."/>
            <person name="LaButti K."/>
            <person name="Andreopoulos B."/>
            <person name="Lipzen A."/>
            <person name="Chen C."/>
            <person name="Yan M."/>
            <person name="Daum C."/>
            <person name="Ng V."/>
            <person name="Clum A."/>
            <person name="Steindorff A."/>
            <person name="Ohm R.A."/>
            <person name="Martin F."/>
            <person name="Silar P."/>
            <person name="Natvig D.O."/>
            <person name="Lalanne C."/>
            <person name="Gautier V."/>
            <person name="Ament-Velasquez S.L."/>
            <person name="Kruys A."/>
            <person name="Hutchinson M.I."/>
            <person name="Powell A.J."/>
            <person name="Barry K."/>
            <person name="Miller A.N."/>
            <person name="Grigoriev I.V."/>
            <person name="Debuchy R."/>
            <person name="Gladieux P."/>
            <person name="Hiltunen Thoren M."/>
            <person name="Johannesson H."/>
        </authorList>
    </citation>
    <scope>NUCLEOTIDE SEQUENCE</scope>
    <source>
        <strain evidence="3">CBS 958.72</strain>
    </source>
</reference>
<name>A0AAE0KJ78_9PEZI</name>
<keyword evidence="4" id="KW-1185">Reference proteome</keyword>
<dbReference type="PANTHER" id="PTHR33112">
    <property type="entry name" value="DOMAIN PROTEIN, PUTATIVE-RELATED"/>
    <property type="match status" value="1"/>
</dbReference>
<comment type="caution">
    <text evidence="3">The sequence shown here is derived from an EMBL/GenBank/DDBJ whole genome shotgun (WGS) entry which is preliminary data.</text>
</comment>
<evidence type="ECO:0000256" key="1">
    <source>
        <dbReference type="SAM" id="MobiDB-lite"/>
    </source>
</evidence>
<dbReference type="Proteomes" id="UP001287356">
    <property type="component" value="Unassembled WGS sequence"/>
</dbReference>
<feature type="domain" description="Heterokaryon incompatibility" evidence="2">
    <location>
        <begin position="66"/>
        <end position="215"/>
    </location>
</feature>
<evidence type="ECO:0000313" key="3">
    <source>
        <dbReference type="EMBL" id="KAK3377245.1"/>
    </source>
</evidence>
<accession>A0AAE0KJ78</accession>
<evidence type="ECO:0000259" key="2">
    <source>
        <dbReference type="Pfam" id="PF06985"/>
    </source>
</evidence>
<reference evidence="3" key="2">
    <citation type="submission" date="2023-06" db="EMBL/GenBank/DDBJ databases">
        <authorList>
            <consortium name="Lawrence Berkeley National Laboratory"/>
            <person name="Haridas S."/>
            <person name="Hensen N."/>
            <person name="Bonometti L."/>
            <person name="Westerberg I."/>
            <person name="Brannstrom I.O."/>
            <person name="Guillou S."/>
            <person name="Cros-Aarteil S."/>
            <person name="Calhoun S."/>
            <person name="Kuo A."/>
            <person name="Mondo S."/>
            <person name="Pangilinan J."/>
            <person name="Riley R."/>
            <person name="Labutti K."/>
            <person name="Andreopoulos B."/>
            <person name="Lipzen A."/>
            <person name="Chen C."/>
            <person name="Yanf M."/>
            <person name="Daum C."/>
            <person name="Ng V."/>
            <person name="Clum A."/>
            <person name="Steindorff A."/>
            <person name="Ohm R."/>
            <person name="Martin F."/>
            <person name="Silar P."/>
            <person name="Natvig D."/>
            <person name="Lalanne C."/>
            <person name="Gautier V."/>
            <person name="Ament-Velasquez S.L."/>
            <person name="Kruys A."/>
            <person name="Hutchinson M.I."/>
            <person name="Powell A.J."/>
            <person name="Barry K."/>
            <person name="Miller A.N."/>
            <person name="Grigoriev I.V."/>
            <person name="Debuchy R."/>
            <person name="Gladieux P."/>
            <person name="Thoren M.H."/>
            <person name="Johannesson H."/>
        </authorList>
    </citation>
    <scope>NUCLEOTIDE SEQUENCE</scope>
    <source>
        <strain evidence="3">CBS 958.72</strain>
    </source>
</reference>
<dbReference type="PANTHER" id="PTHR33112:SF16">
    <property type="entry name" value="HETEROKARYON INCOMPATIBILITY DOMAIN-CONTAINING PROTEIN"/>
    <property type="match status" value="1"/>
</dbReference>
<gene>
    <name evidence="3" type="ORF">B0T24DRAFT_524643</name>
</gene>
<evidence type="ECO:0000313" key="4">
    <source>
        <dbReference type="Proteomes" id="UP001287356"/>
    </source>
</evidence>
<dbReference type="AlphaFoldDB" id="A0AAE0KJ78"/>
<dbReference type="EMBL" id="JAULSN010000003">
    <property type="protein sequence ID" value="KAK3377245.1"/>
    <property type="molecule type" value="Genomic_DNA"/>
</dbReference>
<sequence>MATARKWYHNCLAQHDCSAANAPGLAIFKEDRPARLIQITLPTSTRPFPTLKLVKTPPQPSEELRYAALTYCWGQSQNFDHLLTTANESARYTEMVLDDLPKTLQDAVLMCTILRIQFLWIGSLCILQDIDDDWQREAPKMGGIYANAAITISADHAGQASEGCFNQQSRDNLEKLDESAAVETLYVSPFNIGTGITIPAIDNAVLATRGWTYQERILSSRILHYTKDQLYWECRECILAEDGMTDWQPDKIRPLPGLLKYYMRSHPEGRPWEKVLASLGDLGATITSVEEQAVKVIRLNELWYKEIVANNYCKRHLTRSSDKLIAVSAIARAIGSLWSPWGPSYFYGLWTCRFEEAVLFTRTAAAASPPIVRPPNNDAKHRRPTWTWAGHDFP</sequence>
<dbReference type="Pfam" id="PF06985">
    <property type="entry name" value="HET"/>
    <property type="match status" value="1"/>
</dbReference>
<feature type="non-terminal residue" evidence="3">
    <location>
        <position position="1"/>
    </location>
</feature>